<accession>A0A1Q9LDX8</accession>
<feature type="region of interest" description="Disordered" evidence="2">
    <location>
        <begin position="23"/>
        <end position="110"/>
    </location>
</feature>
<dbReference type="InterPro" id="IPR050695">
    <property type="entry name" value="N-acetylmuramoyl_amidase_3"/>
</dbReference>
<protein>
    <submittedName>
        <fullName evidence="5">N-acetylmuramoyl-L-alanine amidase</fullName>
    </submittedName>
</protein>
<sequence length="290" mass="28876">MRRVALVCSLSAAAALAACGTEVASPPPVAPTTAASTTASQAPVSPPPPPTTTTRATTTAPAPTTTTTTTRPKPVPGKVVVLDPGHNGGNAAHPSEINKKVPAGRGQTKACNTTGTATDAGYAEHAFTWDLAQRVSALLTERGIKVVLTRSSDTGVGPCVNTRAAIGNDSGAAAVVSLHADGSTSAGARGFHVAYSAPPLNAAQGEPSLTLARGVRDALVAGGFPVSTYIGAQGLSPRSDLGGLNLSTRPAVLVECGNMRNAAEASVLSSPAGRQRYAAAIAEGIARFVG</sequence>
<dbReference type="AlphaFoldDB" id="A0A1Q9LDX8"/>
<evidence type="ECO:0000256" key="3">
    <source>
        <dbReference type="SAM" id="SignalP"/>
    </source>
</evidence>
<feature type="compositionally biased region" description="Low complexity" evidence="2">
    <location>
        <begin position="31"/>
        <end position="43"/>
    </location>
</feature>
<comment type="caution">
    <text evidence="5">The sequence shown here is derived from an EMBL/GenBank/DDBJ whole genome shotgun (WGS) entry which is preliminary data.</text>
</comment>
<dbReference type="PANTHER" id="PTHR30404">
    <property type="entry name" value="N-ACETYLMURAMOYL-L-ALANINE AMIDASE"/>
    <property type="match status" value="1"/>
</dbReference>
<feature type="compositionally biased region" description="Low complexity" evidence="2">
    <location>
        <begin position="52"/>
        <end position="72"/>
    </location>
</feature>
<dbReference type="GO" id="GO:0009253">
    <property type="term" value="P:peptidoglycan catabolic process"/>
    <property type="evidence" value="ECO:0007669"/>
    <property type="project" value="InterPro"/>
</dbReference>
<organism evidence="5 6">
    <name type="scientific">Actinokineospora bangkokensis</name>
    <dbReference type="NCBI Taxonomy" id="1193682"/>
    <lineage>
        <taxon>Bacteria</taxon>
        <taxon>Bacillati</taxon>
        <taxon>Actinomycetota</taxon>
        <taxon>Actinomycetes</taxon>
        <taxon>Pseudonocardiales</taxon>
        <taxon>Pseudonocardiaceae</taxon>
        <taxon>Actinokineospora</taxon>
    </lineage>
</organism>
<reference evidence="5 6" key="1">
    <citation type="submission" date="2016-10" db="EMBL/GenBank/DDBJ databases">
        <title>The Draft Genome Sequence of Actinokineospora bangkokensis 44EHWT reveals the biosynthetic pathway of antifungal compounds Thailandins with unusual extender unit butylmalonyl-CoA.</title>
        <authorList>
            <person name="Greule A."/>
            <person name="Intra B."/>
            <person name="Flemming S."/>
            <person name="Rommel M.G."/>
            <person name="Panbangred W."/>
            <person name="Bechthold A."/>
        </authorList>
    </citation>
    <scope>NUCLEOTIDE SEQUENCE [LARGE SCALE GENOMIC DNA]</scope>
    <source>
        <strain evidence="5 6">44EHW</strain>
    </source>
</reference>
<dbReference type="CDD" id="cd02696">
    <property type="entry name" value="MurNAc-LAA"/>
    <property type="match status" value="1"/>
</dbReference>
<evidence type="ECO:0000313" key="6">
    <source>
        <dbReference type="Proteomes" id="UP000186040"/>
    </source>
</evidence>
<dbReference type="Gene3D" id="3.40.630.40">
    <property type="entry name" value="Zn-dependent exopeptidases"/>
    <property type="match status" value="1"/>
</dbReference>
<dbReference type="GO" id="GO:0030288">
    <property type="term" value="C:outer membrane-bounded periplasmic space"/>
    <property type="evidence" value="ECO:0007669"/>
    <property type="project" value="TreeGrafter"/>
</dbReference>
<dbReference type="Proteomes" id="UP000186040">
    <property type="component" value="Unassembled WGS sequence"/>
</dbReference>
<feature type="domain" description="MurNAc-LAA" evidence="4">
    <location>
        <begin position="164"/>
        <end position="286"/>
    </location>
</feature>
<keyword evidence="1" id="KW-0378">Hydrolase</keyword>
<dbReference type="InterPro" id="IPR002508">
    <property type="entry name" value="MurNAc-LAA_cat"/>
</dbReference>
<dbReference type="SMART" id="SM00646">
    <property type="entry name" value="Ami_3"/>
    <property type="match status" value="1"/>
</dbReference>
<evidence type="ECO:0000256" key="1">
    <source>
        <dbReference type="ARBA" id="ARBA00022801"/>
    </source>
</evidence>
<keyword evidence="6" id="KW-1185">Reference proteome</keyword>
<proteinExistence type="predicted"/>
<dbReference type="Pfam" id="PF01520">
    <property type="entry name" value="Amidase_3"/>
    <property type="match status" value="1"/>
</dbReference>
<evidence type="ECO:0000259" key="4">
    <source>
        <dbReference type="SMART" id="SM00646"/>
    </source>
</evidence>
<dbReference type="SUPFAM" id="SSF53187">
    <property type="entry name" value="Zn-dependent exopeptidases"/>
    <property type="match status" value="1"/>
</dbReference>
<gene>
    <name evidence="5" type="ORF">BJP25_01115</name>
</gene>
<dbReference type="EMBL" id="MKQR01000028">
    <property type="protein sequence ID" value="OLR90248.1"/>
    <property type="molecule type" value="Genomic_DNA"/>
</dbReference>
<feature type="chain" id="PRO_5038470100" evidence="3">
    <location>
        <begin position="18"/>
        <end position="290"/>
    </location>
</feature>
<evidence type="ECO:0000313" key="5">
    <source>
        <dbReference type="EMBL" id="OLR90248.1"/>
    </source>
</evidence>
<dbReference type="PANTHER" id="PTHR30404:SF0">
    <property type="entry name" value="N-ACETYLMURAMOYL-L-ALANINE AMIDASE AMIC"/>
    <property type="match status" value="1"/>
</dbReference>
<name>A0A1Q9LDX8_9PSEU</name>
<dbReference type="PROSITE" id="PS51257">
    <property type="entry name" value="PROKAR_LIPOPROTEIN"/>
    <property type="match status" value="1"/>
</dbReference>
<feature type="signal peptide" evidence="3">
    <location>
        <begin position="1"/>
        <end position="17"/>
    </location>
</feature>
<evidence type="ECO:0000256" key="2">
    <source>
        <dbReference type="SAM" id="MobiDB-lite"/>
    </source>
</evidence>
<dbReference type="GO" id="GO:0008745">
    <property type="term" value="F:N-acetylmuramoyl-L-alanine amidase activity"/>
    <property type="evidence" value="ECO:0007669"/>
    <property type="project" value="InterPro"/>
</dbReference>
<dbReference type="STRING" id="1193682.BJP25_01115"/>
<keyword evidence="3" id="KW-0732">Signal</keyword>